<dbReference type="SUPFAM" id="SSF158682">
    <property type="entry name" value="TerB-like"/>
    <property type="match status" value="1"/>
</dbReference>
<comment type="caution">
    <text evidence="1">The sequence shown here is derived from an EMBL/GenBank/DDBJ whole genome shotgun (WGS) entry which is preliminary data.</text>
</comment>
<dbReference type="EMBL" id="SWDV01000004">
    <property type="protein sequence ID" value="TLX79920.1"/>
    <property type="molecule type" value="Genomic_DNA"/>
</dbReference>
<keyword evidence="2" id="KW-1185">Reference proteome</keyword>
<dbReference type="RefSeq" id="WP_138520807.1">
    <property type="nucleotide sequence ID" value="NZ_JAOCBK010000001.1"/>
</dbReference>
<dbReference type="CDD" id="cd07178">
    <property type="entry name" value="terB_like_YebE"/>
    <property type="match status" value="1"/>
</dbReference>
<reference evidence="1 2" key="1">
    <citation type="submission" date="2019-04" db="EMBL/GenBank/DDBJ databases">
        <authorList>
            <person name="Li M."/>
        </authorList>
    </citation>
    <scope>NUCLEOTIDE SEQUENCE [LARGE SCALE GENOMIC DNA]</scope>
    <source>
        <strain evidence="1 2">LAM1902</strain>
    </source>
</reference>
<protein>
    <submittedName>
        <fullName evidence="1">Tellurite resistance TerB family protein</fullName>
    </submittedName>
</protein>
<dbReference type="OrthoDB" id="5459344at2"/>
<dbReference type="Proteomes" id="UP000306635">
    <property type="component" value="Unassembled WGS sequence"/>
</dbReference>
<dbReference type="Pfam" id="PF04391">
    <property type="entry name" value="DUF533"/>
    <property type="match status" value="1"/>
</dbReference>
<dbReference type="AlphaFoldDB" id="A0A5R9RAS6"/>
<sequence>MNTTDLLEQLLRAGQGSAAQQQQGGAGGADPLGGLGGLLGGLLGGGGAGGGGGLGGLGSILGGGSSGGGGLGGLGGVLGSMLGGGSSGGGMPQGRSSGGGVNYAMLASLGMMAYQAYQSWQRNQGANPSQQQSLTTVDQLDGPEAEAHSHAILQAMLAAAKADGRIDQREQAAIQAELQRHAGEPQLQAWIDAEMRKPLDAADVARAAQGDPAVAAEMYLVSVMLVDDQQDAERTYLDELAYNLNLDPQLQAHLEQQAKTGGEVA</sequence>
<organism evidence="1 2">
    <name type="scientific">Pseudomonas nicosulfuronedens</name>
    <dbReference type="NCBI Taxonomy" id="2571105"/>
    <lineage>
        <taxon>Bacteria</taxon>
        <taxon>Pseudomonadati</taxon>
        <taxon>Pseudomonadota</taxon>
        <taxon>Gammaproteobacteria</taxon>
        <taxon>Pseudomonadales</taxon>
        <taxon>Pseudomonadaceae</taxon>
        <taxon>Pseudomonas</taxon>
    </lineage>
</organism>
<evidence type="ECO:0000313" key="2">
    <source>
        <dbReference type="Proteomes" id="UP000306635"/>
    </source>
</evidence>
<name>A0A5R9RAS6_9PSED</name>
<gene>
    <name evidence="1" type="ORF">FAS41_06630</name>
</gene>
<accession>A0A5R9RAS6</accession>
<dbReference type="Gene3D" id="1.10.3680.10">
    <property type="entry name" value="TerB-like"/>
    <property type="match status" value="1"/>
</dbReference>
<evidence type="ECO:0000313" key="1">
    <source>
        <dbReference type="EMBL" id="TLX79920.1"/>
    </source>
</evidence>
<proteinExistence type="predicted"/>
<dbReference type="InterPro" id="IPR029024">
    <property type="entry name" value="TerB-like"/>
</dbReference>
<dbReference type="InterPro" id="IPR007486">
    <property type="entry name" value="YebE"/>
</dbReference>